<organism evidence="2 3">
    <name type="scientific">Thiohalocapsa marina</name>
    <dbReference type="NCBI Taxonomy" id="424902"/>
    <lineage>
        <taxon>Bacteria</taxon>
        <taxon>Pseudomonadati</taxon>
        <taxon>Pseudomonadota</taxon>
        <taxon>Gammaproteobacteria</taxon>
        <taxon>Chromatiales</taxon>
        <taxon>Chromatiaceae</taxon>
        <taxon>Thiohalocapsa</taxon>
    </lineage>
</organism>
<dbReference type="Proteomes" id="UP000322981">
    <property type="component" value="Unassembled WGS sequence"/>
</dbReference>
<dbReference type="OrthoDB" id="5772611at2"/>
<dbReference type="InterPro" id="IPR058956">
    <property type="entry name" value="MamC"/>
</dbReference>
<dbReference type="EMBL" id="VWXX01000003">
    <property type="protein sequence ID" value="KAA6187043.1"/>
    <property type="molecule type" value="Genomic_DNA"/>
</dbReference>
<evidence type="ECO:0000313" key="2">
    <source>
        <dbReference type="EMBL" id="KAA6187043.1"/>
    </source>
</evidence>
<dbReference type="Pfam" id="PF26373">
    <property type="entry name" value="MamC"/>
    <property type="match status" value="1"/>
</dbReference>
<evidence type="ECO:0000313" key="3">
    <source>
        <dbReference type="Proteomes" id="UP000322981"/>
    </source>
</evidence>
<accession>A0A5M8FTB7</accession>
<comment type="caution">
    <text evidence="2">The sequence shown here is derived from an EMBL/GenBank/DDBJ whole genome shotgun (WGS) entry which is preliminary data.</text>
</comment>
<keyword evidence="3" id="KW-1185">Reference proteome</keyword>
<evidence type="ECO:0000256" key="1">
    <source>
        <dbReference type="SAM" id="MobiDB-lite"/>
    </source>
</evidence>
<protein>
    <submittedName>
        <fullName evidence="2">Uncharacterized protein</fullName>
    </submittedName>
</protein>
<gene>
    <name evidence="2" type="ORF">F2Q65_03945</name>
</gene>
<name>A0A5M8FTB7_9GAMM</name>
<proteinExistence type="predicted"/>
<dbReference type="RefSeq" id="WP_150090617.1">
    <property type="nucleotide sequence ID" value="NZ_JBFUOH010000138.1"/>
</dbReference>
<dbReference type="AlphaFoldDB" id="A0A5M8FTB7"/>
<sequence>MSNDDYPMQTQSSMLQRPSGSDTCSTLLQMATIGAVVGGTAAAGTNIRRLQNDEIQLNAALVDIGRAAATSAAATAIAGAAANAVAGQGLTRLAVLFAAGTATMYGLQRSLERE</sequence>
<reference evidence="2 3" key="1">
    <citation type="submission" date="2019-09" db="EMBL/GenBank/DDBJ databases">
        <title>Whole-genome sequence of the purple sulfur bacterium Thiohalocapsa marina DSM 19078.</title>
        <authorList>
            <person name="Kyndt J.A."/>
            <person name="Meyer T.E."/>
        </authorList>
    </citation>
    <scope>NUCLEOTIDE SEQUENCE [LARGE SCALE GENOMIC DNA]</scope>
    <source>
        <strain evidence="2 3">DSM 19078</strain>
    </source>
</reference>
<feature type="region of interest" description="Disordered" evidence="1">
    <location>
        <begin position="1"/>
        <end position="21"/>
    </location>
</feature>